<accession>A0A6C0EIY0</accession>
<reference evidence="1" key="1">
    <citation type="journal article" date="2020" name="Nature">
        <title>Giant virus diversity and host interactions through global metagenomics.</title>
        <authorList>
            <person name="Schulz F."/>
            <person name="Roux S."/>
            <person name="Paez-Espino D."/>
            <person name="Jungbluth S."/>
            <person name="Walsh D.A."/>
            <person name="Denef V.J."/>
            <person name="McMahon K.D."/>
            <person name="Konstantinidis K.T."/>
            <person name="Eloe-Fadrosh E.A."/>
            <person name="Kyrpides N.C."/>
            <person name="Woyke T."/>
        </authorList>
    </citation>
    <scope>NUCLEOTIDE SEQUENCE</scope>
    <source>
        <strain evidence="1">GVMAG-M-3300001351-8</strain>
    </source>
</reference>
<proteinExistence type="predicted"/>
<protein>
    <submittedName>
        <fullName evidence="1">Uncharacterized protein</fullName>
    </submittedName>
</protein>
<dbReference type="EMBL" id="MN738869">
    <property type="protein sequence ID" value="QHT29144.1"/>
    <property type="molecule type" value="Genomic_DNA"/>
</dbReference>
<evidence type="ECO:0000313" key="1">
    <source>
        <dbReference type="EMBL" id="QHT29144.1"/>
    </source>
</evidence>
<organism evidence="1">
    <name type="scientific">viral metagenome</name>
    <dbReference type="NCBI Taxonomy" id="1070528"/>
    <lineage>
        <taxon>unclassified sequences</taxon>
        <taxon>metagenomes</taxon>
        <taxon>organismal metagenomes</taxon>
    </lineage>
</organism>
<sequence>MNNIDLQLINSISTNNKTQSKKKLNKTINNWYNRNKKDIDRLFSLLLKAVDNNSINLNEDLKDIYYNFIMFVYKKSDVFI</sequence>
<name>A0A6C0EIY0_9ZZZZ</name>
<dbReference type="AlphaFoldDB" id="A0A6C0EIY0"/>